<dbReference type="GO" id="GO:0016020">
    <property type="term" value="C:membrane"/>
    <property type="evidence" value="ECO:0007669"/>
    <property type="project" value="InterPro"/>
</dbReference>
<dbReference type="CDD" id="cd07989">
    <property type="entry name" value="LPLAT_AGPAT-like"/>
    <property type="match status" value="1"/>
</dbReference>
<keyword evidence="7" id="KW-1208">Phospholipid metabolism</keyword>
<evidence type="ECO:0000256" key="1">
    <source>
        <dbReference type="ARBA" id="ARBA00005189"/>
    </source>
</evidence>
<evidence type="ECO:0000256" key="4">
    <source>
        <dbReference type="ARBA" id="ARBA00022679"/>
    </source>
</evidence>
<evidence type="ECO:0000256" key="6">
    <source>
        <dbReference type="ARBA" id="ARBA00023315"/>
    </source>
</evidence>
<comment type="catalytic activity">
    <reaction evidence="7">
        <text>a 1-acyl-sn-glycero-3-phosphate + an acyl-CoA = a 1,2-diacyl-sn-glycero-3-phosphate + CoA</text>
        <dbReference type="Rhea" id="RHEA:19709"/>
        <dbReference type="ChEBI" id="CHEBI:57287"/>
        <dbReference type="ChEBI" id="CHEBI:57970"/>
        <dbReference type="ChEBI" id="CHEBI:58342"/>
        <dbReference type="ChEBI" id="CHEBI:58608"/>
        <dbReference type="EC" id="2.3.1.51"/>
    </reaction>
</comment>
<dbReference type="Pfam" id="PF01553">
    <property type="entry name" value="Acyltransferase"/>
    <property type="match status" value="1"/>
</dbReference>
<dbReference type="AlphaFoldDB" id="A0A173TWA6"/>
<dbReference type="InterPro" id="IPR004552">
    <property type="entry name" value="AGP_acyltrans"/>
</dbReference>
<reference evidence="10 11" key="1">
    <citation type="submission" date="2015-09" db="EMBL/GenBank/DDBJ databases">
        <authorList>
            <consortium name="Pathogen Informatics"/>
        </authorList>
    </citation>
    <scope>NUCLEOTIDE SEQUENCE [LARGE SCALE GENOMIC DNA]</scope>
    <source>
        <strain evidence="10 11">2789STDY5834889</strain>
    </source>
</reference>
<feature type="domain" description="Phospholipid/glycerol acyltransferase" evidence="9">
    <location>
        <begin position="72"/>
        <end position="188"/>
    </location>
</feature>
<dbReference type="GO" id="GO:0003841">
    <property type="term" value="F:1-acylglycerol-3-phosphate O-acyltransferase activity"/>
    <property type="evidence" value="ECO:0007669"/>
    <property type="project" value="UniProtKB-UniRule"/>
</dbReference>
<keyword evidence="6 7" id="KW-0012">Acyltransferase</keyword>
<dbReference type="PANTHER" id="PTHR10434">
    <property type="entry name" value="1-ACYL-SN-GLYCEROL-3-PHOSPHATE ACYLTRANSFERASE"/>
    <property type="match status" value="1"/>
</dbReference>
<evidence type="ECO:0000313" key="10">
    <source>
        <dbReference type="EMBL" id="CUQ84809.1"/>
    </source>
</evidence>
<dbReference type="InterPro" id="IPR002123">
    <property type="entry name" value="Plipid/glycerol_acylTrfase"/>
</dbReference>
<organism evidence="10 11">
    <name type="scientific">[Ruminococcus] torques</name>
    <dbReference type="NCBI Taxonomy" id="33039"/>
    <lineage>
        <taxon>Bacteria</taxon>
        <taxon>Bacillati</taxon>
        <taxon>Bacillota</taxon>
        <taxon>Clostridia</taxon>
        <taxon>Lachnospirales</taxon>
        <taxon>Lachnospiraceae</taxon>
        <taxon>Mediterraneibacter</taxon>
    </lineage>
</organism>
<dbReference type="GO" id="GO:0006654">
    <property type="term" value="P:phosphatidic acid biosynthetic process"/>
    <property type="evidence" value="ECO:0007669"/>
    <property type="project" value="TreeGrafter"/>
</dbReference>
<keyword evidence="8" id="KW-0472">Membrane</keyword>
<keyword evidence="8" id="KW-1133">Transmembrane helix</keyword>
<name>A0A173TWA6_9FIRM</name>
<keyword evidence="5 7" id="KW-0443">Lipid metabolism</keyword>
<proteinExistence type="inferred from homology"/>
<accession>A0A173TWA6</accession>
<comment type="pathway">
    <text evidence="1">Lipid metabolism.</text>
</comment>
<dbReference type="SMART" id="SM00563">
    <property type="entry name" value="PlsC"/>
    <property type="match status" value="1"/>
</dbReference>
<dbReference type="SUPFAM" id="SSF69593">
    <property type="entry name" value="Glycerol-3-phosphate (1)-acyltransferase"/>
    <property type="match status" value="1"/>
</dbReference>
<sequence>MFRFIFVAIFLILYLILSIPVFFVEWLIGKFNLHARDISSLRIVQWGFKVILKMTGVKVTVIGEENVPDEPVLFIGNHRSFFDILLTYSRCRNLTGYVAKKEMEKIPLLSTWMRFVYCLFLDRENPKEGLKTILQAIDYVKNGISICIFPEGTRNKGEELSLLPFKEGAFKIATKTGCPIVPISMNNTAEIFENHFPKIKKTHVVLEYGTPIYPNELDKDVKKHIGSYVENIVNETIHKNAELLKN</sequence>
<keyword evidence="8" id="KW-0812">Transmembrane</keyword>
<dbReference type="EMBL" id="CZBX01000004">
    <property type="protein sequence ID" value="CUQ84809.1"/>
    <property type="molecule type" value="Genomic_DNA"/>
</dbReference>
<dbReference type="OrthoDB" id="9803035at2"/>
<protein>
    <recommendedName>
        <fullName evidence="7">1-acyl-sn-glycerol-3-phosphate acyltransferase</fullName>
        <ecNumber evidence="7">2.3.1.51</ecNumber>
    </recommendedName>
</protein>
<evidence type="ECO:0000256" key="3">
    <source>
        <dbReference type="ARBA" id="ARBA00022516"/>
    </source>
</evidence>
<evidence type="ECO:0000256" key="2">
    <source>
        <dbReference type="ARBA" id="ARBA00008655"/>
    </source>
</evidence>
<gene>
    <name evidence="10" type="primary">plsC_2</name>
    <name evidence="10" type="ORF">ERS852502_01011</name>
</gene>
<dbReference type="EC" id="2.3.1.51" evidence="7"/>
<dbReference type="PANTHER" id="PTHR10434:SF64">
    <property type="entry name" value="1-ACYL-SN-GLYCEROL-3-PHOSPHATE ACYLTRANSFERASE-RELATED"/>
    <property type="match status" value="1"/>
</dbReference>
<feature type="transmembrane region" description="Helical" evidence="8">
    <location>
        <begin position="6"/>
        <end position="28"/>
    </location>
</feature>
<evidence type="ECO:0000256" key="7">
    <source>
        <dbReference type="RuleBase" id="RU361267"/>
    </source>
</evidence>
<evidence type="ECO:0000259" key="9">
    <source>
        <dbReference type="SMART" id="SM00563"/>
    </source>
</evidence>
<keyword evidence="3 7" id="KW-0444">Lipid biosynthesis</keyword>
<evidence type="ECO:0000256" key="8">
    <source>
        <dbReference type="SAM" id="Phobius"/>
    </source>
</evidence>
<comment type="similarity">
    <text evidence="2 7">Belongs to the 1-acyl-sn-glycerol-3-phosphate acyltransferase family.</text>
</comment>
<dbReference type="RefSeq" id="WP_055163010.1">
    <property type="nucleotide sequence ID" value="NZ_CZBX01000004.1"/>
</dbReference>
<evidence type="ECO:0000313" key="11">
    <source>
        <dbReference type="Proteomes" id="UP000078383"/>
    </source>
</evidence>
<dbReference type="Proteomes" id="UP000078383">
    <property type="component" value="Unassembled WGS sequence"/>
</dbReference>
<keyword evidence="4 7" id="KW-0808">Transferase</keyword>
<evidence type="ECO:0000256" key="5">
    <source>
        <dbReference type="ARBA" id="ARBA00023098"/>
    </source>
</evidence>
<keyword evidence="7" id="KW-0594">Phospholipid biosynthesis</keyword>
<dbReference type="NCBIfam" id="TIGR00530">
    <property type="entry name" value="AGP_acyltrn"/>
    <property type="match status" value="1"/>
</dbReference>
<comment type="domain">
    <text evidence="7">The HXXXXD motif is essential for acyltransferase activity and may constitute the binding site for the phosphate moiety of the glycerol-3-phosphate.</text>
</comment>